<evidence type="ECO:0000256" key="2">
    <source>
        <dbReference type="ARBA" id="ARBA00009272"/>
    </source>
</evidence>
<dbReference type="GO" id="GO:0009425">
    <property type="term" value="C:bacterial-type flagellum basal body"/>
    <property type="evidence" value="ECO:0007669"/>
    <property type="project" value="UniProtKB-SubCell"/>
</dbReference>
<dbReference type="EMBL" id="DXGF01000133">
    <property type="protein sequence ID" value="HIW84127.1"/>
    <property type="molecule type" value="Genomic_DNA"/>
</dbReference>
<name>A0A9D1RCH7_9FIRM</name>
<dbReference type="PRINTS" id="PR01006">
    <property type="entry name" value="FLGHOOKFLIE"/>
</dbReference>
<dbReference type="PANTHER" id="PTHR34653:SF1">
    <property type="entry name" value="FLAGELLAR HOOK-BASAL BODY COMPLEX PROTEIN FLIE"/>
    <property type="match status" value="1"/>
</dbReference>
<evidence type="ECO:0000313" key="6">
    <source>
        <dbReference type="Proteomes" id="UP000824263"/>
    </source>
</evidence>
<reference evidence="5" key="1">
    <citation type="journal article" date="2021" name="PeerJ">
        <title>Extensive microbial diversity within the chicken gut microbiome revealed by metagenomics and culture.</title>
        <authorList>
            <person name="Gilroy R."/>
            <person name="Ravi A."/>
            <person name="Getino M."/>
            <person name="Pursley I."/>
            <person name="Horton D.L."/>
            <person name="Alikhan N.F."/>
            <person name="Baker D."/>
            <person name="Gharbi K."/>
            <person name="Hall N."/>
            <person name="Watson M."/>
            <person name="Adriaenssens E.M."/>
            <person name="Foster-Nyarko E."/>
            <person name="Jarju S."/>
            <person name="Secka A."/>
            <person name="Antonio M."/>
            <person name="Oren A."/>
            <person name="Chaudhuri R.R."/>
            <person name="La Ragione R."/>
            <person name="Hildebrand F."/>
            <person name="Pallen M.J."/>
        </authorList>
    </citation>
    <scope>NUCLEOTIDE SEQUENCE</scope>
    <source>
        <strain evidence="5">ChiSxjej1B13-11762</strain>
    </source>
</reference>
<keyword evidence="5" id="KW-0282">Flagellum</keyword>
<dbReference type="HAMAP" id="MF_00724">
    <property type="entry name" value="FliE"/>
    <property type="match status" value="1"/>
</dbReference>
<comment type="subcellular location">
    <subcellularLocation>
        <location evidence="1 4">Bacterial flagellum basal body</location>
    </subcellularLocation>
</comment>
<comment type="caution">
    <text evidence="5">The sequence shown here is derived from an EMBL/GenBank/DDBJ whole genome shotgun (WGS) entry which is preliminary data.</text>
</comment>
<keyword evidence="3 4" id="KW-0975">Bacterial flagellum</keyword>
<dbReference type="GO" id="GO:0005198">
    <property type="term" value="F:structural molecule activity"/>
    <property type="evidence" value="ECO:0007669"/>
    <property type="project" value="InterPro"/>
</dbReference>
<reference evidence="5" key="2">
    <citation type="submission" date="2021-04" db="EMBL/GenBank/DDBJ databases">
        <authorList>
            <person name="Gilroy R."/>
        </authorList>
    </citation>
    <scope>NUCLEOTIDE SEQUENCE</scope>
    <source>
        <strain evidence="5">ChiSxjej1B13-11762</strain>
    </source>
</reference>
<keyword evidence="5" id="KW-0966">Cell projection</keyword>
<dbReference type="GO" id="GO:0003774">
    <property type="term" value="F:cytoskeletal motor activity"/>
    <property type="evidence" value="ECO:0007669"/>
    <property type="project" value="InterPro"/>
</dbReference>
<dbReference type="Proteomes" id="UP000824263">
    <property type="component" value="Unassembled WGS sequence"/>
</dbReference>
<protein>
    <recommendedName>
        <fullName evidence="4">Flagellar hook-basal body complex protein FliE</fullName>
    </recommendedName>
</protein>
<evidence type="ECO:0000256" key="1">
    <source>
        <dbReference type="ARBA" id="ARBA00004117"/>
    </source>
</evidence>
<dbReference type="InterPro" id="IPR001624">
    <property type="entry name" value="FliE"/>
</dbReference>
<proteinExistence type="inferred from homology"/>
<dbReference type="AlphaFoldDB" id="A0A9D1RCH7"/>
<sequence>METSFITPIQLWGSLEGLNGGTSSTDRTLSADGMFRNIFESAVQDVRDTESNLQTQQYLLATGQIDSPHTVQIAASEAQLSTNMLVQLRNKALDAYNELMRISL</sequence>
<evidence type="ECO:0000256" key="4">
    <source>
        <dbReference type="HAMAP-Rule" id="MF_00724"/>
    </source>
</evidence>
<evidence type="ECO:0000313" key="5">
    <source>
        <dbReference type="EMBL" id="HIW84127.1"/>
    </source>
</evidence>
<accession>A0A9D1RCH7</accession>
<dbReference type="PANTHER" id="PTHR34653">
    <property type="match status" value="1"/>
</dbReference>
<dbReference type="Pfam" id="PF02049">
    <property type="entry name" value="FliE"/>
    <property type="match status" value="1"/>
</dbReference>
<comment type="similarity">
    <text evidence="2 4">Belongs to the FliE family.</text>
</comment>
<organism evidence="5 6">
    <name type="scientific">Candidatus Dorea gallistercoris</name>
    <dbReference type="NCBI Taxonomy" id="2838542"/>
    <lineage>
        <taxon>Bacteria</taxon>
        <taxon>Bacillati</taxon>
        <taxon>Bacillota</taxon>
        <taxon>Clostridia</taxon>
        <taxon>Lachnospirales</taxon>
        <taxon>Lachnospiraceae</taxon>
        <taxon>Dorea</taxon>
    </lineage>
</organism>
<evidence type="ECO:0000256" key="3">
    <source>
        <dbReference type="ARBA" id="ARBA00023143"/>
    </source>
</evidence>
<gene>
    <name evidence="4" type="primary">fliE</name>
    <name evidence="5" type="ORF">H9873_07390</name>
</gene>
<dbReference type="GO" id="GO:0071973">
    <property type="term" value="P:bacterial-type flagellum-dependent cell motility"/>
    <property type="evidence" value="ECO:0007669"/>
    <property type="project" value="InterPro"/>
</dbReference>
<keyword evidence="5" id="KW-0969">Cilium</keyword>